<feature type="domain" description="ThuA-like" evidence="2">
    <location>
        <begin position="22"/>
        <end position="233"/>
    </location>
</feature>
<dbReference type="Gene3D" id="3.40.50.880">
    <property type="match status" value="1"/>
</dbReference>
<dbReference type="Proteomes" id="UP000241507">
    <property type="component" value="Chromosome"/>
</dbReference>
<dbReference type="InterPro" id="IPR029010">
    <property type="entry name" value="ThuA-like"/>
</dbReference>
<organism evidence="3 4">
    <name type="scientific">Christiangramia fulva</name>
    <dbReference type="NCBI Taxonomy" id="2126553"/>
    <lineage>
        <taxon>Bacteria</taxon>
        <taxon>Pseudomonadati</taxon>
        <taxon>Bacteroidota</taxon>
        <taxon>Flavobacteriia</taxon>
        <taxon>Flavobacteriales</taxon>
        <taxon>Flavobacteriaceae</taxon>
        <taxon>Christiangramia</taxon>
    </lineage>
</organism>
<dbReference type="OrthoDB" id="9816308at2"/>
<dbReference type="SUPFAM" id="SSF52317">
    <property type="entry name" value="Class I glutamine amidotransferase-like"/>
    <property type="match status" value="1"/>
</dbReference>
<dbReference type="PANTHER" id="PTHR40469">
    <property type="entry name" value="SECRETED GLYCOSYL HYDROLASE"/>
    <property type="match status" value="1"/>
</dbReference>
<dbReference type="RefSeq" id="WP_107011687.1">
    <property type="nucleotide sequence ID" value="NZ_CP028136.1"/>
</dbReference>
<keyword evidence="1" id="KW-0732">Signal</keyword>
<dbReference type="CDD" id="cd01653">
    <property type="entry name" value="GATase1"/>
    <property type="match status" value="1"/>
</dbReference>
<keyword evidence="4" id="KW-1185">Reference proteome</keyword>
<sequence length="243" mass="27709">MKYFLFFFLALCSGFFVSAQQQVLVFHETQGWHHKSIPDGVKAIKELGQNNDFQVTDSDDSQIFLSEDLSNYDLIIFLNTTGDVFNEKEQLAFRNYIENGGNYLGIHSASDTEYDWPFYGKLVGAYFKSHPAITSAKIKVKDPSNEMVSHLPPVWERTDEWYNFNDIQDDINVLLELEESTYEGGENGDFHPIAWYKATGNGGVSIYTAGGHTSESYTEPLFREHLLRSIQFALEKGNNSIKQ</sequence>
<evidence type="ECO:0000256" key="1">
    <source>
        <dbReference type="SAM" id="SignalP"/>
    </source>
</evidence>
<dbReference type="Pfam" id="PF06283">
    <property type="entry name" value="ThuA"/>
    <property type="match status" value="1"/>
</dbReference>
<dbReference type="AlphaFoldDB" id="A0A2R3Z3S4"/>
<accession>A0A2R3Z3S4</accession>
<evidence type="ECO:0000259" key="2">
    <source>
        <dbReference type="Pfam" id="PF06283"/>
    </source>
</evidence>
<dbReference type="EMBL" id="CP028136">
    <property type="protein sequence ID" value="AVR44909.1"/>
    <property type="molecule type" value="Genomic_DNA"/>
</dbReference>
<proteinExistence type="predicted"/>
<name>A0A2R3Z3S4_9FLAO</name>
<evidence type="ECO:0000313" key="3">
    <source>
        <dbReference type="EMBL" id="AVR44909.1"/>
    </source>
</evidence>
<feature type="signal peptide" evidence="1">
    <location>
        <begin position="1"/>
        <end position="19"/>
    </location>
</feature>
<dbReference type="KEGG" id="grs:C7S20_06300"/>
<reference evidence="4" key="1">
    <citation type="submission" date="2018-03" db="EMBL/GenBank/DDBJ databases">
        <title>Gramella fulva sp. nov., isolated from a dry surface of tidal flat.</title>
        <authorList>
            <person name="Hwang S.H."/>
            <person name="Hwang W.M."/>
            <person name="Kang K."/>
            <person name="Ahn T.-Y."/>
        </authorList>
    </citation>
    <scope>NUCLEOTIDE SEQUENCE [LARGE SCALE GENOMIC DNA]</scope>
    <source>
        <strain evidence="4">SH35</strain>
    </source>
</reference>
<evidence type="ECO:0000313" key="4">
    <source>
        <dbReference type="Proteomes" id="UP000241507"/>
    </source>
</evidence>
<gene>
    <name evidence="3" type="ORF">C7S20_06300</name>
</gene>
<feature type="chain" id="PRO_5015306815" evidence="1">
    <location>
        <begin position="20"/>
        <end position="243"/>
    </location>
</feature>
<dbReference type="PANTHER" id="PTHR40469:SF2">
    <property type="entry name" value="GALACTOSE-BINDING DOMAIN-LIKE SUPERFAMILY PROTEIN"/>
    <property type="match status" value="1"/>
</dbReference>
<protein>
    <submittedName>
        <fullName evidence="3">Crp/Fnr family transcriptional regulator</fullName>
    </submittedName>
</protein>
<dbReference type="InterPro" id="IPR029062">
    <property type="entry name" value="Class_I_gatase-like"/>
</dbReference>